<keyword evidence="9 12" id="KW-0456">Lyase</keyword>
<keyword evidence="7 12" id="KW-0220">Diaminopimelate biosynthesis</keyword>
<dbReference type="GO" id="GO:0009089">
    <property type="term" value="P:lysine biosynthetic process via diaminopimelate"/>
    <property type="evidence" value="ECO:0007669"/>
    <property type="project" value="UniProtKB-UniRule"/>
</dbReference>
<dbReference type="InterPro" id="IPR020625">
    <property type="entry name" value="Schiff_base-form_aldolases_AS"/>
</dbReference>
<dbReference type="PIRSF" id="PIRSF001365">
    <property type="entry name" value="DHDPS"/>
    <property type="match status" value="1"/>
</dbReference>
<dbReference type="SMART" id="SM01130">
    <property type="entry name" value="DHDPS"/>
    <property type="match status" value="1"/>
</dbReference>
<organism evidence="16 17">
    <name type="scientific">Paenibacillus flagellatus</name>
    <dbReference type="NCBI Taxonomy" id="2211139"/>
    <lineage>
        <taxon>Bacteria</taxon>
        <taxon>Bacillati</taxon>
        <taxon>Bacillota</taxon>
        <taxon>Bacilli</taxon>
        <taxon>Bacillales</taxon>
        <taxon>Paenibacillaceae</taxon>
        <taxon>Paenibacillus</taxon>
    </lineage>
</organism>
<evidence type="ECO:0000256" key="11">
    <source>
        <dbReference type="ARBA" id="ARBA00047836"/>
    </source>
</evidence>
<evidence type="ECO:0000256" key="2">
    <source>
        <dbReference type="ARBA" id="ARBA00005120"/>
    </source>
</evidence>
<feature type="site" description="Part of a proton relay during catalysis" evidence="12">
    <location>
        <position position="112"/>
    </location>
</feature>
<comment type="catalytic activity">
    <reaction evidence="11 12">
        <text>L-aspartate 4-semialdehyde + pyruvate = (2S,4S)-4-hydroxy-2,3,4,5-tetrahydrodipicolinate + H2O + H(+)</text>
        <dbReference type="Rhea" id="RHEA:34171"/>
        <dbReference type="ChEBI" id="CHEBI:15361"/>
        <dbReference type="ChEBI" id="CHEBI:15377"/>
        <dbReference type="ChEBI" id="CHEBI:15378"/>
        <dbReference type="ChEBI" id="CHEBI:67139"/>
        <dbReference type="ChEBI" id="CHEBI:537519"/>
        <dbReference type="EC" id="4.3.3.7"/>
    </reaction>
</comment>
<evidence type="ECO:0000256" key="3">
    <source>
        <dbReference type="ARBA" id="ARBA00007592"/>
    </source>
</evidence>
<name>A0A2V5KCH5_9BACL</name>
<keyword evidence="6 12" id="KW-0028">Amino-acid biosynthesis</keyword>
<dbReference type="PRINTS" id="PR00146">
    <property type="entry name" value="DHPICSNTHASE"/>
</dbReference>
<dbReference type="Gene3D" id="3.20.20.70">
    <property type="entry name" value="Aldolase class I"/>
    <property type="match status" value="1"/>
</dbReference>
<dbReference type="AlphaFoldDB" id="A0A2V5KCH5"/>
<proteinExistence type="inferred from homology"/>
<reference evidence="16 17" key="1">
    <citation type="submission" date="2018-05" db="EMBL/GenBank/DDBJ databases">
        <title>Paenibacillus flagellatus sp. nov., isolated from selenium mineral soil.</title>
        <authorList>
            <person name="Dai X."/>
        </authorList>
    </citation>
    <scope>NUCLEOTIDE SEQUENCE [LARGE SCALE GENOMIC DNA]</scope>
    <source>
        <strain evidence="16 17">DXL2</strain>
    </source>
</reference>
<evidence type="ECO:0000256" key="6">
    <source>
        <dbReference type="ARBA" id="ARBA00022605"/>
    </source>
</evidence>
<keyword evidence="8 12" id="KW-0457">Lysine biosynthesis</keyword>
<comment type="function">
    <text evidence="1 12">Catalyzes the condensation of (S)-aspartate-beta-semialdehyde [(S)-ASA] and pyruvate to 4-hydroxy-tetrahydrodipicolinate (HTPA).</text>
</comment>
<dbReference type="InterPro" id="IPR013785">
    <property type="entry name" value="Aldolase_TIM"/>
</dbReference>
<dbReference type="UniPathway" id="UPA00034">
    <property type="reaction ID" value="UER00017"/>
</dbReference>
<sequence length="293" mass="31722">MLAERLKGVFVPVVAPFTPDRKLDAESFRNVVHAVLEQRVHGIVVNGTTGESPAVRWEEVRRMTEIALEVRGERSVPVIVGTGSNDTRTAVMLTKRARQLGADGALVVTPYYNRPSAAGVLEHYKRVGDAGLPIVAYHIPYRTGLELTPDDIAAVLELEAVAGIKESSGGIRHFIELGGRTEKALLCGDDLYFFAALCCGAAGGMLASAHVRTHRFVKTYESFAKGRWTEAKAAFDELVPLIRLLFAEPNPAPVKTALQLGGLIRSDAVRLPMTRTGEALRGKLEALLNGSKL</sequence>
<dbReference type="GO" id="GO:0019877">
    <property type="term" value="P:diaminopimelate biosynthetic process"/>
    <property type="evidence" value="ECO:0007669"/>
    <property type="project" value="UniProtKB-UniRule"/>
</dbReference>
<dbReference type="PROSITE" id="PS00665">
    <property type="entry name" value="DHDPS_1"/>
    <property type="match status" value="1"/>
</dbReference>
<feature type="binding site" evidence="15">
    <location>
        <position position="205"/>
    </location>
    <ligand>
        <name>pyruvate</name>
        <dbReference type="ChEBI" id="CHEBI:15361"/>
    </ligand>
</feature>
<dbReference type="SUPFAM" id="SSF51569">
    <property type="entry name" value="Aldolase"/>
    <property type="match status" value="1"/>
</dbReference>
<evidence type="ECO:0000256" key="14">
    <source>
        <dbReference type="PIRSR" id="PIRSR001365-1"/>
    </source>
</evidence>
<comment type="subunit">
    <text evidence="12">Homotetramer; dimer of dimers.</text>
</comment>
<keyword evidence="10 12" id="KW-0704">Schiff base</keyword>
<evidence type="ECO:0000313" key="16">
    <source>
        <dbReference type="EMBL" id="PYI57301.1"/>
    </source>
</evidence>
<evidence type="ECO:0000256" key="7">
    <source>
        <dbReference type="ARBA" id="ARBA00022915"/>
    </source>
</evidence>
<feature type="binding site" evidence="12 15">
    <location>
        <position position="49"/>
    </location>
    <ligand>
        <name>pyruvate</name>
        <dbReference type="ChEBI" id="CHEBI:15361"/>
    </ligand>
</feature>
<dbReference type="EMBL" id="QJVJ01000001">
    <property type="protein sequence ID" value="PYI57301.1"/>
    <property type="molecule type" value="Genomic_DNA"/>
</dbReference>
<accession>A0A2V5KCH5</accession>
<comment type="caution">
    <text evidence="16">The sequence shown here is derived from an EMBL/GenBank/DDBJ whole genome shotgun (WGS) entry which is preliminary data.</text>
</comment>
<evidence type="ECO:0000256" key="1">
    <source>
        <dbReference type="ARBA" id="ARBA00003294"/>
    </source>
</evidence>
<gene>
    <name evidence="12 16" type="primary">dapA</name>
    <name evidence="16" type="ORF">DLM86_02345</name>
</gene>
<dbReference type="HAMAP" id="MF_00418">
    <property type="entry name" value="DapA"/>
    <property type="match status" value="1"/>
</dbReference>
<dbReference type="InterPro" id="IPR002220">
    <property type="entry name" value="DapA-like"/>
</dbReference>
<dbReference type="PANTHER" id="PTHR12128">
    <property type="entry name" value="DIHYDRODIPICOLINATE SYNTHASE"/>
    <property type="match status" value="1"/>
</dbReference>
<protein>
    <recommendedName>
        <fullName evidence="4 12">4-hydroxy-tetrahydrodipicolinate synthase</fullName>
        <shortName evidence="12">HTPA synthase</shortName>
        <ecNumber evidence="4 12">4.3.3.7</ecNumber>
    </recommendedName>
</protein>
<dbReference type="EC" id="4.3.3.7" evidence="4 12"/>
<evidence type="ECO:0000256" key="5">
    <source>
        <dbReference type="ARBA" id="ARBA00022490"/>
    </source>
</evidence>
<comment type="caution">
    <text evidence="12">Was originally thought to be a dihydrodipicolinate synthase (DHDPS), catalyzing the condensation of (S)-aspartate-beta-semialdehyde [(S)-ASA] and pyruvate to dihydrodipicolinate (DHDP). However, it was shown in E.coli that the product of the enzymatic reaction is not dihydrodipicolinate but in fact (4S)-4-hydroxy-2,3,4,5-tetrahydro-(2S)-dipicolinic acid (HTPA), and that the consecutive dehydration reaction leading to DHDP is not spontaneous but catalyzed by DapB.</text>
</comment>
<comment type="pathway">
    <text evidence="2 12">Amino-acid biosynthesis; L-lysine biosynthesis via DAP pathway; (S)-tetrahydrodipicolinate from L-aspartate: step 3/4.</text>
</comment>
<evidence type="ECO:0000256" key="8">
    <source>
        <dbReference type="ARBA" id="ARBA00023154"/>
    </source>
</evidence>
<dbReference type="GO" id="GO:0005737">
    <property type="term" value="C:cytoplasm"/>
    <property type="evidence" value="ECO:0007669"/>
    <property type="project" value="UniProtKB-SubCell"/>
</dbReference>
<feature type="active site" description="Proton donor/acceptor" evidence="12 14">
    <location>
        <position position="137"/>
    </location>
</feature>
<comment type="subcellular location">
    <subcellularLocation>
        <location evidence="12">Cytoplasm</location>
    </subcellularLocation>
</comment>
<keyword evidence="5 12" id="KW-0963">Cytoplasm</keyword>
<evidence type="ECO:0000256" key="12">
    <source>
        <dbReference type="HAMAP-Rule" id="MF_00418"/>
    </source>
</evidence>
<comment type="caution">
    <text evidence="12">Lacks conserved residue(s) required for the propagation of feature annotation.</text>
</comment>
<evidence type="ECO:0000256" key="15">
    <source>
        <dbReference type="PIRSR" id="PIRSR001365-2"/>
    </source>
</evidence>
<evidence type="ECO:0000313" key="17">
    <source>
        <dbReference type="Proteomes" id="UP000247476"/>
    </source>
</evidence>
<evidence type="ECO:0000256" key="13">
    <source>
        <dbReference type="PIRNR" id="PIRNR001365"/>
    </source>
</evidence>
<keyword evidence="17" id="KW-1185">Reference proteome</keyword>
<dbReference type="GO" id="GO:0008840">
    <property type="term" value="F:4-hydroxy-tetrahydrodipicolinate synthase activity"/>
    <property type="evidence" value="ECO:0007669"/>
    <property type="project" value="UniProtKB-UniRule"/>
</dbReference>
<evidence type="ECO:0000256" key="9">
    <source>
        <dbReference type="ARBA" id="ARBA00023239"/>
    </source>
</evidence>
<feature type="active site" description="Schiff-base intermediate with substrate" evidence="12 14">
    <location>
        <position position="165"/>
    </location>
</feature>
<dbReference type="Pfam" id="PF00701">
    <property type="entry name" value="DHDPS"/>
    <property type="match status" value="1"/>
</dbReference>
<dbReference type="InterPro" id="IPR020624">
    <property type="entry name" value="Schiff_base-form_aldolases_CS"/>
</dbReference>
<dbReference type="InterPro" id="IPR005263">
    <property type="entry name" value="DapA"/>
</dbReference>
<evidence type="ECO:0000256" key="4">
    <source>
        <dbReference type="ARBA" id="ARBA00012086"/>
    </source>
</evidence>
<evidence type="ECO:0000256" key="10">
    <source>
        <dbReference type="ARBA" id="ARBA00023270"/>
    </source>
</evidence>
<dbReference type="NCBIfam" id="TIGR00674">
    <property type="entry name" value="dapA"/>
    <property type="match status" value="1"/>
</dbReference>
<dbReference type="PANTHER" id="PTHR12128:SF66">
    <property type="entry name" value="4-HYDROXY-2-OXOGLUTARATE ALDOLASE, MITOCHONDRIAL"/>
    <property type="match status" value="1"/>
</dbReference>
<feature type="site" description="Part of a proton relay during catalysis" evidence="12">
    <location>
        <position position="48"/>
    </location>
</feature>
<dbReference type="CDD" id="cd00950">
    <property type="entry name" value="DHDPS"/>
    <property type="match status" value="1"/>
</dbReference>
<dbReference type="PROSITE" id="PS00666">
    <property type="entry name" value="DHDPS_2"/>
    <property type="match status" value="1"/>
</dbReference>
<dbReference type="RefSeq" id="WP_110838340.1">
    <property type="nucleotide sequence ID" value="NZ_QJVJ01000001.1"/>
</dbReference>
<dbReference type="Proteomes" id="UP000247476">
    <property type="component" value="Unassembled WGS sequence"/>
</dbReference>
<comment type="similarity">
    <text evidence="3 12 13">Belongs to the DapA family.</text>
</comment>
<dbReference type="OrthoDB" id="9782828at2"/>